<proteinExistence type="predicted"/>
<dbReference type="Gene3D" id="3.90.79.10">
    <property type="entry name" value="Nucleoside Triphosphate Pyrophosphohydrolase"/>
    <property type="match status" value="1"/>
</dbReference>
<name>M6K579_9LEPT</name>
<dbReference type="PANTHER" id="PTHR43736:SF1">
    <property type="entry name" value="DIHYDRONEOPTERIN TRIPHOSPHATE DIPHOSPHATASE"/>
    <property type="match status" value="1"/>
</dbReference>
<sequence length="170" mass="19620">MQTGIKMIVSKEKISAPVGNSENKSSLSKHGFFQITQKLFLRKGDELLILRDRKSGLGDLPGGRMNEDEFFEDWNLSMEREIEEELGPHVRIKVFSKPLFVHKHKVNEGNFPCIIIAYHADFLGGEIILSEEHDYIAWKNIRTFEPSPLFTEYMLDAVNLYLKEYASLAR</sequence>
<comment type="caution">
    <text evidence="1">The sequence shown here is derived from an EMBL/GenBank/DDBJ whole genome shotgun (WGS) entry which is preliminary data.</text>
</comment>
<dbReference type="EMBL" id="AHMU02000022">
    <property type="protein sequence ID" value="EMN22887.1"/>
    <property type="molecule type" value="Genomic_DNA"/>
</dbReference>
<accession>M6K579</accession>
<gene>
    <name evidence="1" type="ORF">LEP1GSC063_1679</name>
</gene>
<dbReference type="SUPFAM" id="SSF55811">
    <property type="entry name" value="Nudix"/>
    <property type="match status" value="1"/>
</dbReference>
<evidence type="ECO:0000313" key="2">
    <source>
        <dbReference type="Proteomes" id="UP000012106"/>
    </source>
</evidence>
<dbReference type="AlphaFoldDB" id="M6K579"/>
<evidence type="ECO:0000313" key="1">
    <source>
        <dbReference type="EMBL" id="EMN22887.1"/>
    </source>
</evidence>
<dbReference type="Proteomes" id="UP000012106">
    <property type="component" value="Unassembled WGS sequence"/>
</dbReference>
<dbReference type="PANTHER" id="PTHR43736">
    <property type="entry name" value="ADP-RIBOSE PYROPHOSPHATASE"/>
    <property type="match status" value="1"/>
</dbReference>
<dbReference type="InterPro" id="IPR015797">
    <property type="entry name" value="NUDIX_hydrolase-like_dom_sf"/>
</dbReference>
<organism evidence="1 2">
    <name type="scientific">Leptospira santarosai serovar Arenal str. MAVJ 401</name>
    <dbReference type="NCBI Taxonomy" id="1049976"/>
    <lineage>
        <taxon>Bacteria</taxon>
        <taxon>Pseudomonadati</taxon>
        <taxon>Spirochaetota</taxon>
        <taxon>Spirochaetia</taxon>
        <taxon>Leptospirales</taxon>
        <taxon>Leptospiraceae</taxon>
        <taxon>Leptospira</taxon>
    </lineage>
</organism>
<reference evidence="1 2" key="1">
    <citation type="submission" date="2013-01" db="EMBL/GenBank/DDBJ databases">
        <authorList>
            <person name="Harkins D.M."/>
            <person name="Durkin A.S."/>
            <person name="Brinkac L.M."/>
            <person name="Haft D.H."/>
            <person name="Selengut J.D."/>
            <person name="Sanka R."/>
            <person name="DePew J."/>
            <person name="Purushe J."/>
            <person name="Hartskeerl R.A."/>
            <person name="Ahmed A."/>
            <person name="van der Linden H."/>
            <person name="Goris M.G.A."/>
            <person name="Vinetz J.M."/>
            <person name="Sutton G.G."/>
            <person name="Nierman W.C."/>
            <person name="Fouts D.E."/>
        </authorList>
    </citation>
    <scope>NUCLEOTIDE SEQUENCE [LARGE SCALE GENOMIC DNA]</scope>
    <source>
        <strain evidence="1 2">MAVJ 401</strain>
    </source>
</reference>
<protein>
    <submittedName>
        <fullName evidence="1">NUDIX domain protein</fullName>
    </submittedName>
</protein>